<dbReference type="Pfam" id="PF02729">
    <property type="entry name" value="OTCace_N"/>
    <property type="match status" value="1"/>
</dbReference>
<dbReference type="Gene3D" id="3.40.50.1370">
    <property type="entry name" value="Aspartate/ornithine carbamoyltransferase"/>
    <property type="match status" value="2"/>
</dbReference>
<keyword evidence="11" id="KW-1185">Reference proteome</keyword>
<protein>
    <recommendedName>
        <fullName evidence="7">Aspartate carbamoyltransferase</fullName>
        <ecNumber evidence="7">2.1.3.2</ecNumber>
    </recommendedName>
    <alternativeName>
        <fullName evidence="7">Aspartate transcarbamylase</fullName>
        <shortName evidence="7">ATCase</shortName>
    </alternativeName>
</protein>
<feature type="binding site" evidence="7">
    <location>
        <position position="137"/>
    </location>
    <ligand>
        <name>carbamoyl phosphate</name>
        <dbReference type="ChEBI" id="CHEBI:58228"/>
    </ligand>
</feature>
<dbReference type="EC" id="2.1.3.2" evidence="7"/>
<dbReference type="NCBIfam" id="NF002032">
    <property type="entry name" value="PRK00856.1"/>
    <property type="match status" value="1"/>
</dbReference>
<dbReference type="InterPro" id="IPR002082">
    <property type="entry name" value="Asp_carbamoyltransf"/>
</dbReference>
<feature type="binding site" evidence="7">
    <location>
        <position position="134"/>
    </location>
    <ligand>
        <name>carbamoyl phosphate</name>
        <dbReference type="ChEBI" id="CHEBI:58228"/>
    </ligand>
</feature>
<comment type="subunit">
    <text evidence="7">Heterododecamer (2C3:3R2) of six catalytic PyrB chains organized as two trimers (C3), and six regulatory PyrI chains organized as three dimers (R2).</text>
</comment>
<dbReference type="PRINTS" id="PR00100">
    <property type="entry name" value="AOTCASE"/>
</dbReference>
<dbReference type="PROSITE" id="PS00097">
    <property type="entry name" value="CARBAMOYLTRANSFERASE"/>
    <property type="match status" value="1"/>
</dbReference>
<dbReference type="Proteomes" id="UP001500843">
    <property type="component" value="Unassembled WGS sequence"/>
</dbReference>
<feature type="binding site" evidence="7">
    <location>
        <position position="243"/>
    </location>
    <ligand>
        <name>L-aspartate</name>
        <dbReference type="ChEBI" id="CHEBI:29991"/>
    </ligand>
</feature>
<feature type="domain" description="Aspartate/ornithine carbamoyltransferase Asp/Orn-binding" evidence="8">
    <location>
        <begin position="174"/>
        <end position="325"/>
    </location>
</feature>
<feature type="binding site" evidence="7">
    <location>
        <position position="288"/>
    </location>
    <ligand>
        <name>carbamoyl phosphate</name>
        <dbReference type="ChEBI" id="CHEBI:58228"/>
    </ligand>
</feature>
<comment type="function">
    <text evidence="5 7">Catalyzes the condensation of carbamoyl phosphate and aspartate to form carbamoyl aspartate and inorganic phosphate, the committed step in the de novo pyrimidine nucleotide biosynthesis pathway.</text>
</comment>
<dbReference type="InterPro" id="IPR006132">
    <property type="entry name" value="Asp/Orn_carbamoyltranf_P-bd"/>
</dbReference>
<evidence type="ECO:0000256" key="7">
    <source>
        <dbReference type="HAMAP-Rule" id="MF_00001"/>
    </source>
</evidence>
<feature type="binding site" evidence="7">
    <location>
        <position position="287"/>
    </location>
    <ligand>
        <name>carbamoyl phosphate</name>
        <dbReference type="ChEBI" id="CHEBI:58228"/>
    </ligand>
</feature>
<feature type="binding site" evidence="7">
    <location>
        <position position="187"/>
    </location>
    <ligand>
        <name>L-aspartate</name>
        <dbReference type="ChEBI" id="CHEBI:29991"/>
    </ligand>
</feature>
<dbReference type="InterPro" id="IPR036901">
    <property type="entry name" value="Asp/Orn_carbamoylTrfase_sf"/>
</dbReference>
<gene>
    <name evidence="7" type="primary">pyrB</name>
    <name evidence="10" type="ORF">GCM10023198_38410</name>
</gene>
<accession>A0ABP8XPB5</accession>
<feature type="binding site" evidence="7">
    <location>
        <position position="82"/>
    </location>
    <ligand>
        <name>L-aspartate</name>
        <dbReference type="ChEBI" id="CHEBI:29991"/>
    </ligand>
</feature>
<dbReference type="InterPro" id="IPR006130">
    <property type="entry name" value="Asp/Orn_carbamoylTrfase"/>
</dbReference>
<evidence type="ECO:0000256" key="4">
    <source>
        <dbReference type="ARBA" id="ARBA00022975"/>
    </source>
</evidence>
<evidence type="ECO:0000256" key="1">
    <source>
        <dbReference type="ARBA" id="ARBA00004852"/>
    </source>
</evidence>
<feature type="domain" description="Aspartate/ornithine carbamoyltransferase carbamoyl-P binding" evidence="9">
    <location>
        <begin position="2"/>
        <end position="146"/>
    </location>
</feature>
<dbReference type="HAMAP" id="MF_00001">
    <property type="entry name" value="Asp_carb_tr"/>
    <property type="match status" value="1"/>
</dbReference>
<comment type="caution">
    <text evidence="10">The sequence shown here is derived from an EMBL/GenBank/DDBJ whole genome shotgun (WGS) entry which is preliminary data.</text>
</comment>
<dbReference type="EMBL" id="BAABHM010000016">
    <property type="protein sequence ID" value="GAA4711876.1"/>
    <property type="molecule type" value="Genomic_DNA"/>
</dbReference>
<keyword evidence="3 7" id="KW-0808">Transferase</keyword>
<sequence length="350" mass="37554">MKHLLTTQGLSKDDAILLLDTSAQMAATQSRENKKLPTLRGRTVVNLFYEDSTRTRISFETAAKRLSADVINFSAKGSSVSKGESLKDTALTLHAMGADAVVVRHSASGAAHQLAHAGWLDAGVLNAGDGMHQHPTQALLDAFTIRRHLVGNVGTGVPGSRQSTDTSAGADLSGLRIAIVGDVLHSRVARSNVYLLRTLGAEVTLVAPPTLVPVGVETWPCRVSYHLDETLEQWQPDAVMMLRVQRERMSGGSGSFFPSPMEYSRKFGFDARRLAVLPDHSIVMHPGPMNRGLEISAAAADHPRSVIVEQVANGVAVRMAALYLLLAGTDETGTEKTGTEKTSTDERNTL</sequence>
<dbReference type="PANTHER" id="PTHR45753:SF6">
    <property type="entry name" value="ASPARTATE CARBAMOYLTRANSFERASE"/>
    <property type="match status" value="1"/>
</dbReference>
<evidence type="ECO:0000256" key="5">
    <source>
        <dbReference type="ARBA" id="ARBA00043884"/>
    </source>
</evidence>
<dbReference type="PRINTS" id="PR00101">
    <property type="entry name" value="ATCASE"/>
</dbReference>
<evidence type="ECO:0000256" key="2">
    <source>
        <dbReference type="ARBA" id="ARBA00008896"/>
    </source>
</evidence>
<name>A0ABP8XPB5_9MICO</name>
<organism evidence="10 11">
    <name type="scientific">Promicromonospora umidemergens</name>
    <dbReference type="NCBI Taxonomy" id="629679"/>
    <lineage>
        <taxon>Bacteria</taxon>
        <taxon>Bacillati</taxon>
        <taxon>Actinomycetota</taxon>
        <taxon>Actinomycetes</taxon>
        <taxon>Micrococcales</taxon>
        <taxon>Promicromonosporaceae</taxon>
        <taxon>Promicromonospora</taxon>
    </lineage>
</organism>
<dbReference type="RefSeq" id="WP_253868072.1">
    <property type="nucleotide sequence ID" value="NZ_BAABHM010000016.1"/>
</dbReference>
<comment type="pathway">
    <text evidence="1 7">Pyrimidine metabolism; UMP biosynthesis via de novo pathway; (S)-dihydroorotate from bicarbonate: step 2/3.</text>
</comment>
<proteinExistence type="inferred from homology"/>
<dbReference type="Pfam" id="PF00185">
    <property type="entry name" value="OTCace"/>
    <property type="match status" value="1"/>
</dbReference>
<feature type="binding site" evidence="7">
    <location>
        <position position="54"/>
    </location>
    <ligand>
        <name>carbamoyl phosphate</name>
        <dbReference type="ChEBI" id="CHEBI:58228"/>
    </ligand>
</feature>
<evidence type="ECO:0000313" key="10">
    <source>
        <dbReference type="EMBL" id="GAA4711876.1"/>
    </source>
</evidence>
<dbReference type="SUPFAM" id="SSF53671">
    <property type="entry name" value="Aspartate/ornithine carbamoyltransferase"/>
    <property type="match status" value="1"/>
</dbReference>
<dbReference type="InterPro" id="IPR006131">
    <property type="entry name" value="Asp_carbamoyltransf_Asp/Orn-bd"/>
</dbReference>
<dbReference type="NCBIfam" id="TIGR00670">
    <property type="entry name" value="asp_carb_tr"/>
    <property type="match status" value="1"/>
</dbReference>
<evidence type="ECO:0000256" key="3">
    <source>
        <dbReference type="ARBA" id="ARBA00022679"/>
    </source>
</evidence>
<keyword evidence="4 7" id="KW-0665">Pyrimidine biosynthesis</keyword>
<evidence type="ECO:0000259" key="9">
    <source>
        <dbReference type="Pfam" id="PF02729"/>
    </source>
</evidence>
<evidence type="ECO:0000256" key="6">
    <source>
        <dbReference type="ARBA" id="ARBA00048859"/>
    </source>
</evidence>
<feature type="binding site" evidence="7">
    <location>
        <position position="104"/>
    </location>
    <ligand>
        <name>carbamoyl phosphate</name>
        <dbReference type="ChEBI" id="CHEBI:58228"/>
    </ligand>
</feature>
<evidence type="ECO:0000313" key="11">
    <source>
        <dbReference type="Proteomes" id="UP001500843"/>
    </source>
</evidence>
<feature type="binding site" evidence="7">
    <location>
        <position position="55"/>
    </location>
    <ligand>
        <name>carbamoyl phosphate</name>
        <dbReference type="ChEBI" id="CHEBI:58228"/>
    </ligand>
</feature>
<reference evidence="11" key="1">
    <citation type="journal article" date="2019" name="Int. J. Syst. Evol. Microbiol.">
        <title>The Global Catalogue of Microorganisms (GCM) 10K type strain sequencing project: providing services to taxonomists for standard genome sequencing and annotation.</title>
        <authorList>
            <consortium name="The Broad Institute Genomics Platform"/>
            <consortium name="The Broad Institute Genome Sequencing Center for Infectious Disease"/>
            <person name="Wu L."/>
            <person name="Ma J."/>
        </authorList>
    </citation>
    <scope>NUCLEOTIDE SEQUENCE [LARGE SCALE GENOMIC DNA]</scope>
    <source>
        <strain evidence="11">JCM 17975</strain>
    </source>
</reference>
<comment type="catalytic activity">
    <reaction evidence="6 7">
        <text>carbamoyl phosphate + L-aspartate = N-carbamoyl-L-aspartate + phosphate + H(+)</text>
        <dbReference type="Rhea" id="RHEA:20013"/>
        <dbReference type="ChEBI" id="CHEBI:15378"/>
        <dbReference type="ChEBI" id="CHEBI:29991"/>
        <dbReference type="ChEBI" id="CHEBI:32814"/>
        <dbReference type="ChEBI" id="CHEBI:43474"/>
        <dbReference type="ChEBI" id="CHEBI:58228"/>
        <dbReference type="EC" id="2.1.3.2"/>
    </reaction>
</comment>
<comment type="similarity">
    <text evidence="2 7">Belongs to the aspartate/ornithine carbamoyltransferase superfamily. ATCase family.</text>
</comment>
<evidence type="ECO:0000259" key="8">
    <source>
        <dbReference type="Pfam" id="PF00185"/>
    </source>
</evidence>
<dbReference type="PANTHER" id="PTHR45753">
    <property type="entry name" value="ORNITHINE CARBAMOYLTRANSFERASE, MITOCHONDRIAL"/>
    <property type="match status" value="1"/>
</dbReference>